<evidence type="ECO:0000313" key="1">
    <source>
        <dbReference type="EMBL" id="OGE29643.1"/>
    </source>
</evidence>
<name>A0A1F5JLV8_9BACT</name>
<protein>
    <submittedName>
        <fullName evidence="1">Uncharacterized protein</fullName>
    </submittedName>
</protein>
<sequence>MATPEQLVLRDKFTVLERERLLADGAKIYLPRYLTIEQQEVAQSEKGQPALSYKTQVADGLLDLPSRPIEMAIYPGLKRFFVEGSFDKDITTQETLVAEAGQCRSKRLGLPWITQIIAREAATLSDITFQHLNQTGVWLFGPTYAATQGEEWVYSRTKDPTDISKNGFWFAFVGGVRLGGLQIRDWPGIGVPFIGVIHLVVAVAQVDRVPDVEMEKLLVAA</sequence>
<organism evidence="1 2">
    <name type="scientific">Candidatus Daviesbacteria bacterium RIFCSPHIGHO2_01_FULL_40_11</name>
    <dbReference type="NCBI Taxonomy" id="1797762"/>
    <lineage>
        <taxon>Bacteria</taxon>
        <taxon>Candidatus Daviesiibacteriota</taxon>
    </lineage>
</organism>
<evidence type="ECO:0000313" key="2">
    <source>
        <dbReference type="Proteomes" id="UP000177555"/>
    </source>
</evidence>
<proteinExistence type="predicted"/>
<dbReference type="EMBL" id="MFCP01000003">
    <property type="protein sequence ID" value="OGE29643.1"/>
    <property type="molecule type" value="Genomic_DNA"/>
</dbReference>
<comment type="caution">
    <text evidence="1">The sequence shown here is derived from an EMBL/GenBank/DDBJ whole genome shotgun (WGS) entry which is preliminary data.</text>
</comment>
<dbReference type="Proteomes" id="UP000177555">
    <property type="component" value="Unassembled WGS sequence"/>
</dbReference>
<reference evidence="1 2" key="1">
    <citation type="journal article" date="2016" name="Nat. Commun.">
        <title>Thousands of microbial genomes shed light on interconnected biogeochemical processes in an aquifer system.</title>
        <authorList>
            <person name="Anantharaman K."/>
            <person name="Brown C.T."/>
            <person name="Hug L.A."/>
            <person name="Sharon I."/>
            <person name="Castelle C.J."/>
            <person name="Probst A.J."/>
            <person name="Thomas B.C."/>
            <person name="Singh A."/>
            <person name="Wilkins M.J."/>
            <person name="Karaoz U."/>
            <person name="Brodie E.L."/>
            <person name="Williams K.H."/>
            <person name="Hubbard S.S."/>
            <person name="Banfield J.F."/>
        </authorList>
    </citation>
    <scope>NUCLEOTIDE SEQUENCE [LARGE SCALE GENOMIC DNA]</scope>
</reference>
<gene>
    <name evidence="1" type="ORF">A2867_02180</name>
</gene>
<accession>A0A1F5JLV8</accession>
<dbReference type="AlphaFoldDB" id="A0A1F5JLV8"/>